<protein>
    <recommendedName>
        <fullName evidence="3">DUF6535 domain-containing protein</fullName>
    </recommendedName>
</protein>
<feature type="non-terminal residue" evidence="4">
    <location>
        <position position="445"/>
    </location>
</feature>
<evidence type="ECO:0000259" key="3">
    <source>
        <dbReference type="Pfam" id="PF20153"/>
    </source>
</evidence>
<keyword evidence="2" id="KW-1133">Transmembrane helix</keyword>
<comment type="caution">
    <text evidence="4">The sequence shown here is derived from an EMBL/GenBank/DDBJ whole genome shotgun (WGS) entry which is preliminary data.</text>
</comment>
<feature type="compositionally biased region" description="Polar residues" evidence="1">
    <location>
        <begin position="7"/>
        <end position="20"/>
    </location>
</feature>
<evidence type="ECO:0000256" key="1">
    <source>
        <dbReference type="SAM" id="MobiDB-lite"/>
    </source>
</evidence>
<proteinExistence type="predicted"/>
<sequence>SDPDINPKTTSHQRLSSTPIDATRAGFDDYGSELDKEARIWSAYVKEAEQWDDEMVDGWNRSLDVMLGRPLLSGLNNVTSSNTPTLPRLKLDSRFVVESSKNLQPDPATISATTLQEISQILRVISTNSGATLPTPTAEPEFEPSAAAIWVNALWFLSLALSVSVSLATMLAKQWCYSYMSGRAGQPHIQARTRQRRLEELERWKMPEILAILPVFMHLSLFLFFVGLIIYLWDTHVGVAIPVLVTTAFTGTFYATTTMLPITYELCPYGTPLSQFIKSCPNALDYLRQAAPILIDRILNSFKHPESIFRSLFTHSRLQKLDEDPDSDDIMDNLTSRALGWLMTNSQDMRSIDMALQSIAGADRRLPLKPLLECGAHHLLAQRFRNCFLSHPQSGFSYLSNPGLLDGASLYGRALAFFMSDPAYVARVEAVLRKGPGGSFAVRRG</sequence>
<dbReference type="InterPro" id="IPR045338">
    <property type="entry name" value="DUF6535"/>
</dbReference>
<reference evidence="4" key="1">
    <citation type="submission" date="2021-01" db="EMBL/GenBank/DDBJ databases">
        <authorList>
            <person name="Kaushik A."/>
        </authorList>
    </citation>
    <scope>NUCLEOTIDE SEQUENCE</scope>
    <source>
        <strain evidence="4">AG5</strain>
    </source>
</reference>
<name>A0A8H3E855_9AGAM</name>
<keyword evidence="2" id="KW-0812">Transmembrane</keyword>
<feature type="region of interest" description="Disordered" evidence="1">
    <location>
        <begin position="1"/>
        <end position="26"/>
    </location>
</feature>
<feature type="transmembrane region" description="Helical" evidence="2">
    <location>
        <begin position="239"/>
        <end position="256"/>
    </location>
</feature>
<feature type="non-terminal residue" evidence="4">
    <location>
        <position position="1"/>
    </location>
</feature>
<feature type="domain" description="DUF6535" evidence="3">
    <location>
        <begin position="94"/>
        <end position="233"/>
    </location>
</feature>
<keyword evidence="2" id="KW-0472">Membrane</keyword>
<evidence type="ECO:0000313" key="5">
    <source>
        <dbReference type="Proteomes" id="UP000663827"/>
    </source>
</evidence>
<dbReference type="Pfam" id="PF20153">
    <property type="entry name" value="DUF6535"/>
    <property type="match status" value="1"/>
</dbReference>
<evidence type="ECO:0000313" key="4">
    <source>
        <dbReference type="EMBL" id="CAE7205057.1"/>
    </source>
</evidence>
<feature type="transmembrane region" description="Helical" evidence="2">
    <location>
        <begin position="149"/>
        <end position="172"/>
    </location>
</feature>
<dbReference type="Proteomes" id="UP000663827">
    <property type="component" value="Unassembled WGS sequence"/>
</dbReference>
<gene>
    <name evidence="4" type="ORF">RDB_LOCUS142787</name>
</gene>
<accession>A0A8H3E855</accession>
<feature type="transmembrane region" description="Helical" evidence="2">
    <location>
        <begin position="209"/>
        <end position="233"/>
    </location>
</feature>
<dbReference type="EMBL" id="CAJNJQ010003812">
    <property type="protein sequence ID" value="CAE7205057.1"/>
    <property type="molecule type" value="Genomic_DNA"/>
</dbReference>
<organism evidence="4 5">
    <name type="scientific">Rhizoctonia solani</name>
    <dbReference type="NCBI Taxonomy" id="456999"/>
    <lineage>
        <taxon>Eukaryota</taxon>
        <taxon>Fungi</taxon>
        <taxon>Dikarya</taxon>
        <taxon>Basidiomycota</taxon>
        <taxon>Agaricomycotina</taxon>
        <taxon>Agaricomycetes</taxon>
        <taxon>Cantharellales</taxon>
        <taxon>Ceratobasidiaceae</taxon>
        <taxon>Rhizoctonia</taxon>
    </lineage>
</organism>
<dbReference type="AlphaFoldDB" id="A0A8H3E855"/>
<evidence type="ECO:0000256" key="2">
    <source>
        <dbReference type="SAM" id="Phobius"/>
    </source>
</evidence>